<dbReference type="Proteomes" id="UP000263900">
    <property type="component" value="Chromosome"/>
</dbReference>
<dbReference type="OrthoDB" id="678342at2"/>
<dbReference type="KEGG" id="pseg:D3H65_23185"/>
<name>A0A3B7MTZ0_9BACT</name>
<evidence type="ECO:0000313" key="2">
    <source>
        <dbReference type="Proteomes" id="UP000263900"/>
    </source>
</evidence>
<gene>
    <name evidence="1" type="ORF">D3H65_23185</name>
</gene>
<protein>
    <submittedName>
        <fullName evidence="1">Uncharacterized protein</fullName>
    </submittedName>
</protein>
<reference evidence="1 2" key="1">
    <citation type="submission" date="2018-09" db="EMBL/GenBank/DDBJ databases">
        <title>Genome sequencing of strain 6GH32-13.</title>
        <authorList>
            <person name="Weon H.-Y."/>
            <person name="Heo J."/>
            <person name="Kwon S.-W."/>
        </authorList>
    </citation>
    <scope>NUCLEOTIDE SEQUENCE [LARGE SCALE GENOMIC DNA]</scope>
    <source>
        <strain evidence="1 2">5GH32-13</strain>
    </source>
</reference>
<proteinExistence type="predicted"/>
<keyword evidence="2" id="KW-1185">Reference proteome</keyword>
<dbReference type="EMBL" id="CP032157">
    <property type="protein sequence ID" value="AXY76719.1"/>
    <property type="molecule type" value="Genomic_DNA"/>
</dbReference>
<sequence length="79" mass="9119">MTEKLTINGKEVWVVIEPHLVPRENPHIIPTEYFTATYYWQEPADDVSGELFIDGIEPRLFESPVAALEYARETLSELI</sequence>
<evidence type="ECO:0000313" key="1">
    <source>
        <dbReference type="EMBL" id="AXY76719.1"/>
    </source>
</evidence>
<accession>A0A3B7MTZ0</accession>
<dbReference type="AlphaFoldDB" id="A0A3B7MTZ0"/>
<organism evidence="1 2">
    <name type="scientific">Paraflavitalea soli</name>
    <dbReference type="NCBI Taxonomy" id="2315862"/>
    <lineage>
        <taxon>Bacteria</taxon>
        <taxon>Pseudomonadati</taxon>
        <taxon>Bacteroidota</taxon>
        <taxon>Chitinophagia</taxon>
        <taxon>Chitinophagales</taxon>
        <taxon>Chitinophagaceae</taxon>
        <taxon>Paraflavitalea</taxon>
    </lineage>
</organism>
<dbReference type="RefSeq" id="WP_119052596.1">
    <property type="nucleotide sequence ID" value="NZ_CP032157.1"/>
</dbReference>